<dbReference type="Proteomes" id="UP000693970">
    <property type="component" value="Unassembled WGS sequence"/>
</dbReference>
<feature type="region of interest" description="Disordered" evidence="2">
    <location>
        <begin position="29"/>
        <end position="101"/>
    </location>
</feature>
<dbReference type="EMBL" id="JAGRRH010000024">
    <property type="protein sequence ID" value="KAG7343132.1"/>
    <property type="molecule type" value="Genomic_DNA"/>
</dbReference>
<evidence type="ECO:0000313" key="3">
    <source>
        <dbReference type="EMBL" id="KAG7343132.1"/>
    </source>
</evidence>
<name>A0A9K3KGJ0_9STRA</name>
<evidence type="ECO:0000256" key="1">
    <source>
        <dbReference type="SAM" id="Coils"/>
    </source>
</evidence>
<feature type="compositionally biased region" description="Basic and acidic residues" evidence="2">
    <location>
        <begin position="62"/>
        <end position="72"/>
    </location>
</feature>
<accession>A0A9K3KGJ0</accession>
<feature type="coiled-coil region" evidence="1">
    <location>
        <begin position="122"/>
        <end position="170"/>
    </location>
</feature>
<reference evidence="3" key="1">
    <citation type="journal article" date="2021" name="Sci. Rep.">
        <title>Diploid genomic architecture of Nitzschia inconspicua, an elite biomass production diatom.</title>
        <authorList>
            <person name="Oliver A."/>
            <person name="Podell S."/>
            <person name="Pinowska A."/>
            <person name="Traller J.C."/>
            <person name="Smith S.R."/>
            <person name="McClure R."/>
            <person name="Beliaev A."/>
            <person name="Bohutskyi P."/>
            <person name="Hill E.A."/>
            <person name="Rabines A."/>
            <person name="Zheng H."/>
            <person name="Allen L.Z."/>
            <person name="Kuo A."/>
            <person name="Grigoriev I.V."/>
            <person name="Allen A.E."/>
            <person name="Hazlebeck D."/>
            <person name="Allen E.E."/>
        </authorList>
    </citation>
    <scope>NUCLEOTIDE SEQUENCE</scope>
    <source>
        <strain evidence="3">Hildebrandi</strain>
    </source>
</reference>
<gene>
    <name evidence="3" type="ORF">IV203_021077</name>
</gene>
<evidence type="ECO:0000256" key="2">
    <source>
        <dbReference type="SAM" id="MobiDB-lite"/>
    </source>
</evidence>
<reference evidence="3" key="2">
    <citation type="submission" date="2021-04" db="EMBL/GenBank/DDBJ databases">
        <authorList>
            <person name="Podell S."/>
        </authorList>
    </citation>
    <scope>NUCLEOTIDE SEQUENCE</scope>
    <source>
        <strain evidence="3">Hildebrandi</strain>
    </source>
</reference>
<feature type="compositionally biased region" description="Acidic residues" evidence="2">
    <location>
        <begin position="369"/>
        <end position="384"/>
    </location>
</feature>
<feature type="coiled-coil region" evidence="1">
    <location>
        <begin position="211"/>
        <end position="273"/>
    </location>
</feature>
<feature type="compositionally biased region" description="Low complexity" evidence="2">
    <location>
        <begin position="30"/>
        <end position="51"/>
    </location>
</feature>
<evidence type="ECO:0000313" key="4">
    <source>
        <dbReference type="Proteomes" id="UP000693970"/>
    </source>
</evidence>
<feature type="compositionally biased region" description="Basic residues" evidence="2">
    <location>
        <begin position="52"/>
        <end position="61"/>
    </location>
</feature>
<dbReference type="AlphaFoldDB" id="A0A9K3KGJ0"/>
<keyword evidence="1" id="KW-0175">Coiled coil</keyword>
<sequence>MRSLLSPTAKSPRGVADVFLQVDPKEKLDSSFSWADASTSSLKSPTSSSSSPKKKSTKKVRIKSEKSWDGKKEKKSKKVKKVTQSDLKGAPAPVLHHTSDSTQQLLRQAVAKGLQQGSDPDAMKIEMLKAALEKAAEQLKEVNDLRKKDADDMKAAIKQAKKECKQQLESIYKPVINSNIKDVKSQNKKQEETAKLIQYLKDDNAKIRKEIESTARKIKEITASNANLERLNHQAGEAYAELEDQVETMQAVNDKLNSNVAIFKETLSKMKKDYKKRTAFHQVEMHCSEYYEKCMNKVVQSVADRSRDAKLIEEVHISAAEGSAEANEERVKHSPNVDLASLPSPIESEGKKKKASWSFMFEADSDGKDLDDDDSDDEDSDDEE</sequence>
<feature type="region of interest" description="Disordered" evidence="2">
    <location>
        <begin position="321"/>
        <end position="384"/>
    </location>
</feature>
<protein>
    <submittedName>
        <fullName evidence="3">Uncharacterized protein</fullName>
    </submittedName>
</protein>
<proteinExistence type="predicted"/>
<organism evidence="3 4">
    <name type="scientific">Nitzschia inconspicua</name>
    <dbReference type="NCBI Taxonomy" id="303405"/>
    <lineage>
        <taxon>Eukaryota</taxon>
        <taxon>Sar</taxon>
        <taxon>Stramenopiles</taxon>
        <taxon>Ochrophyta</taxon>
        <taxon>Bacillariophyta</taxon>
        <taxon>Bacillariophyceae</taxon>
        <taxon>Bacillariophycidae</taxon>
        <taxon>Bacillariales</taxon>
        <taxon>Bacillariaceae</taxon>
        <taxon>Nitzschia</taxon>
    </lineage>
</organism>
<comment type="caution">
    <text evidence="3">The sequence shown here is derived from an EMBL/GenBank/DDBJ whole genome shotgun (WGS) entry which is preliminary data.</text>
</comment>
<keyword evidence="4" id="KW-1185">Reference proteome</keyword>